<comment type="caution">
    <text evidence="2">The sequence shown here is derived from an EMBL/GenBank/DDBJ whole genome shotgun (WGS) entry which is preliminary data.</text>
</comment>
<proteinExistence type="predicted"/>
<keyword evidence="3" id="KW-1185">Reference proteome</keyword>
<evidence type="ECO:0000313" key="3">
    <source>
        <dbReference type="Proteomes" id="UP000640052"/>
    </source>
</evidence>
<dbReference type="Proteomes" id="UP000640052">
    <property type="component" value="Unassembled WGS sequence"/>
</dbReference>
<accession>A0A919UNS9</accession>
<reference evidence="2" key="1">
    <citation type="submission" date="2021-01" db="EMBL/GenBank/DDBJ databases">
        <title>Whole genome shotgun sequence of Acrocarpospora phusangensis NBRC 108782.</title>
        <authorList>
            <person name="Komaki H."/>
            <person name="Tamura T."/>
        </authorList>
    </citation>
    <scope>NUCLEOTIDE SEQUENCE</scope>
    <source>
        <strain evidence="2">NBRC 108782</strain>
    </source>
</reference>
<dbReference type="AlphaFoldDB" id="A0A919UNS9"/>
<feature type="region of interest" description="Disordered" evidence="1">
    <location>
        <begin position="1"/>
        <end position="20"/>
    </location>
</feature>
<feature type="region of interest" description="Disordered" evidence="1">
    <location>
        <begin position="53"/>
        <end position="74"/>
    </location>
</feature>
<protein>
    <submittedName>
        <fullName evidence="2">Uncharacterized protein</fullName>
    </submittedName>
</protein>
<sequence length="95" mass="10291">MVQKPTLADPGPLGHRRQGERLHTVVGQQALRGIKQLIPFHTLYYTVRTVKPQIPPETPTRRKPTPIPASAPDHPVTAVEASVSVVGIRPAAGHV</sequence>
<evidence type="ECO:0000256" key="1">
    <source>
        <dbReference type="SAM" id="MobiDB-lite"/>
    </source>
</evidence>
<dbReference type="EMBL" id="BOOA01000022">
    <property type="protein sequence ID" value="GIH24857.1"/>
    <property type="molecule type" value="Genomic_DNA"/>
</dbReference>
<name>A0A919UNS9_9ACTN</name>
<organism evidence="2 3">
    <name type="scientific">Acrocarpospora phusangensis</name>
    <dbReference type="NCBI Taxonomy" id="1070424"/>
    <lineage>
        <taxon>Bacteria</taxon>
        <taxon>Bacillati</taxon>
        <taxon>Actinomycetota</taxon>
        <taxon>Actinomycetes</taxon>
        <taxon>Streptosporangiales</taxon>
        <taxon>Streptosporangiaceae</taxon>
        <taxon>Acrocarpospora</taxon>
    </lineage>
</organism>
<evidence type="ECO:0000313" key="2">
    <source>
        <dbReference type="EMBL" id="GIH24857.1"/>
    </source>
</evidence>
<gene>
    <name evidence="2" type="ORF">Aph01nite_31670</name>
</gene>